<protein>
    <recommendedName>
        <fullName evidence="4">Secreted protein</fullName>
    </recommendedName>
</protein>
<evidence type="ECO:0000313" key="3">
    <source>
        <dbReference type="Proteomes" id="UP000076512"/>
    </source>
</evidence>
<keyword evidence="3" id="KW-1185">Reference proteome</keyword>
<sequence>MTRIALAALTAAAAAFAVISISTTPASAAPVSAAAVADDPNDLLGAFLEGLTSGSSGAPRDAPSDDGIVGYYSSLHDCQAAKRAMGLADGAWAADSGEQYGTCEQVAGTAGEYELEAHTLP</sequence>
<dbReference type="STRING" id="455432.AWN90_41105"/>
<name>A0A164K1D4_9NOCA</name>
<dbReference type="Proteomes" id="UP000076512">
    <property type="component" value="Unassembled WGS sequence"/>
</dbReference>
<dbReference type="EMBL" id="LWGR01000013">
    <property type="protein sequence ID" value="KZM70926.1"/>
    <property type="molecule type" value="Genomic_DNA"/>
</dbReference>
<gene>
    <name evidence="2" type="ORF">AWN90_41105</name>
</gene>
<organism evidence="2 3">
    <name type="scientific">Nocardia terpenica</name>
    <dbReference type="NCBI Taxonomy" id="455432"/>
    <lineage>
        <taxon>Bacteria</taxon>
        <taxon>Bacillati</taxon>
        <taxon>Actinomycetota</taxon>
        <taxon>Actinomycetes</taxon>
        <taxon>Mycobacteriales</taxon>
        <taxon>Nocardiaceae</taxon>
        <taxon>Nocardia</taxon>
    </lineage>
</organism>
<accession>A0A164K1D4</accession>
<evidence type="ECO:0000256" key="1">
    <source>
        <dbReference type="SAM" id="SignalP"/>
    </source>
</evidence>
<keyword evidence="1" id="KW-0732">Signal</keyword>
<proteinExistence type="predicted"/>
<comment type="caution">
    <text evidence="2">The sequence shown here is derived from an EMBL/GenBank/DDBJ whole genome shotgun (WGS) entry which is preliminary data.</text>
</comment>
<reference evidence="2 3" key="1">
    <citation type="submission" date="2016-04" db="EMBL/GenBank/DDBJ databases">
        <authorList>
            <person name="Evans L.H."/>
            <person name="Alamgir A."/>
            <person name="Owens N."/>
            <person name="Weber N.D."/>
            <person name="Virtaneva K."/>
            <person name="Barbian K."/>
            <person name="Babar A."/>
            <person name="Rosenke K."/>
        </authorList>
    </citation>
    <scope>NUCLEOTIDE SEQUENCE [LARGE SCALE GENOMIC DNA]</scope>
    <source>
        <strain evidence="2 3">IFM 0406</strain>
    </source>
</reference>
<evidence type="ECO:0000313" key="2">
    <source>
        <dbReference type="EMBL" id="KZM70926.1"/>
    </source>
</evidence>
<dbReference type="AlphaFoldDB" id="A0A164K1D4"/>
<evidence type="ECO:0008006" key="4">
    <source>
        <dbReference type="Google" id="ProtNLM"/>
    </source>
</evidence>
<dbReference type="RefSeq" id="WP_067594780.1">
    <property type="nucleotide sequence ID" value="NZ_JAAFZG010000003.1"/>
</dbReference>
<feature type="signal peptide" evidence="1">
    <location>
        <begin position="1"/>
        <end position="28"/>
    </location>
</feature>
<feature type="chain" id="PRO_5007851134" description="Secreted protein" evidence="1">
    <location>
        <begin position="29"/>
        <end position="121"/>
    </location>
</feature>